<dbReference type="RefSeq" id="WP_034212920.1">
    <property type="nucleotide sequence ID" value="NZ_AVCK01000024.1"/>
</dbReference>
<proteinExistence type="predicted"/>
<accession>A0A091B4B8</accession>
<evidence type="ECO:0000313" key="1">
    <source>
        <dbReference type="EMBL" id="KFN45724.1"/>
    </source>
</evidence>
<keyword evidence="2" id="KW-1185">Reference proteome</keyword>
<gene>
    <name evidence="1" type="ORF">N787_12185</name>
</gene>
<comment type="caution">
    <text evidence="1">The sequence shown here is derived from an EMBL/GenBank/DDBJ whole genome shotgun (WGS) entry which is preliminary data.</text>
</comment>
<dbReference type="STRING" id="1384056.N787_12185"/>
<dbReference type="Proteomes" id="UP000029393">
    <property type="component" value="Unassembled WGS sequence"/>
</dbReference>
<organism evidence="1 2">
    <name type="scientific">Arenimonas metalli CF5-1</name>
    <dbReference type="NCBI Taxonomy" id="1384056"/>
    <lineage>
        <taxon>Bacteria</taxon>
        <taxon>Pseudomonadati</taxon>
        <taxon>Pseudomonadota</taxon>
        <taxon>Gammaproteobacteria</taxon>
        <taxon>Lysobacterales</taxon>
        <taxon>Lysobacteraceae</taxon>
        <taxon>Arenimonas</taxon>
    </lineage>
</organism>
<reference evidence="1 2" key="1">
    <citation type="submission" date="2013-09" db="EMBL/GenBank/DDBJ databases">
        <title>Genome sequencing of Arenimonas metalli.</title>
        <authorList>
            <person name="Chen F."/>
            <person name="Wang G."/>
        </authorList>
    </citation>
    <scope>NUCLEOTIDE SEQUENCE [LARGE SCALE GENOMIC DNA]</scope>
    <source>
        <strain evidence="1 2">CF5-1</strain>
    </source>
</reference>
<dbReference type="OrthoDB" id="9979115at2"/>
<evidence type="ECO:0000313" key="2">
    <source>
        <dbReference type="Proteomes" id="UP000029393"/>
    </source>
</evidence>
<dbReference type="AlphaFoldDB" id="A0A091B4B8"/>
<name>A0A091B4B8_9GAMM</name>
<sequence>MDDYRAATPQASPRAVELLDHYHLADKPERTLQALQVFFPGRAQEYFARLKSGQSVRVESAEMVSLVGQLAAQGFRVRLVD</sequence>
<dbReference type="PATRIC" id="fig|1384056.3.peg.1765"/>
<protein>
    <submittedName>
        <fullName evidence="1">Uncharacterized protein</fullName>
    </submittedName>
</protein>
<dbReference type="EMBL" id="AVCK01000024">
    <property type="protein sequence ID" value="KFN45724.1"/>
    <property type="molecule type" value="Genomic_DNA"/>
</dbReference>